<dbReference type="InterPro" id="IPR000653">
    <property type="entry name" value="DegT/StrS_aminotransferase"/>
</dbReference>
<sequence length="407" mass="45689">MLNTRFSPWPSFTLEETKAVENILLSNKVNYWTGNECKTFEKEFAEFTKSKYAISLANGTVALDIALHALNIGVGDDVLVTSRTFLASASCIVNAGANPIFVDVDLNSQNVTSSTLNDALTPNAKAIIIVHLAGMPADMDEIINFANKHNIFIIEDCAQAHGAKYKGHSVGTLGHIGAWSFCQDKIMSTGGEGGMVTTNDFNLWSKMWSYKDHGKNFDTVHNQENKSGFRWLHESFGTNWRLTEMQAAIGRIQLKRLPEWLKIRSKNAKILTDALEKFDCIRVPIVPDYVQHAWYKYYVFVKPELLAESWTRDRIIEEINKLGVPCYQGSCSEVYLEKAFDNTAWRPKSRLKNAKELGETSLMFLVHPTLTTEEMNLMGSAISQVLSNAQKSTVFIKKEKMGGLPLE</sequence>
<accession>W1J3N4</accession>
<dbReference type="InterPro" id="IPR015424">
    <property type="entry name" value="PyrdxlP-dep_Trfase"/>
</dbReference>
<evidence type="ECO:0000256" key="3">
    <source>
        <dbReference type="PIRSR" id="PIRSR000390-1"/>
    </source>
</evidence>
<name>W1J3N4_9GAMM</name>
<dbReference type="AlphaFoldDB" id="W1J3N4"/>
<dbReference type="OrthoDB" id="9804264at2"/>
<dbReference type="PANTHER" id="PTHR30244:SF34">
    <property type="entry name" value="DTDP-4-AMINO-4,6-DIDEOXYGALACTOSE TRANSAMINASE"/>
    <property type="match status" value="1"/>
</dbReference>
<comment type="caution">
    <text evidence="6">The sequence shown here is derived from an EMBL/GenBank/DDBJ whole genome shotgun (WGS) entry which is preliminary data.</text>
</comment>
<dbReference type="InterPro" id="IPR015421">
    <property type="entry name" value="PyrdxlP-dep_Trfase_major"/>
</dbReference>
<evidence type="ECO:0000313" key="6">
    <source>
        <dbReference type="EMBL" id="CDL84441.1"/>
    </source>
</evidence>
<organism evidence="6 7">
    <name type="scientific">Xenorhabdus cabanillasii JM26</name>
    <dbReference type="NCBI Taxonomy" id="1427517"/>
    <lineage>
        <taxon>Bacteria</taxon>
        <taxon>Pseudomonadati</taxon>
        <taxon>Pseudomonadota</taxon>
        <taxon>Gammaproteobacteria</taxon>
        <taxon>Enterobacterales</taxon>
        <taxon>Morganellaceae</taxon>
        <taxon>Xenorhabdus</taxon>
    </lineage>
</organism>
<dbReference type="Proteomes" id="UP000019197">
    <property type="component" value="Unassembled WGS sequence"/>
</dbReference>
<dbReference type="GO" id="GO:0008483">
    <property type="term" value="F:transaminase activity"/>
    <property type="evidence" value="ECO:0007669"/>
    <property type="project" value="TreeGrafter"/>
</dbReference>
<evidence type="ECO:0000256" key="5">
    <source>
        <dbReference type="RuleBase" id="RU004508"/>
    </source>
</evidence>
<comment type="similarity">
    <text evidence="2 5">Belongs to the DegT/DnrJ/EryC1 family.</text>
</comment>
<feature type="active site" description="Proton acceptor" evidence="3">
    <location>
        <position position="185"/>
    </location>
</feature>
<dbReference type="PANTHER" id="PTHR30244">
    <property type="entry name" value="TRANSAMINASE"/>
    <property type="match status" value="1"/>
</dbReference>
<dbReference type="GO" id="GO:0000271">
    <property type="term" value="P:polysaccharide biosynthetic process"/>
    <property type="evidence" value="ECO:0007669"/>
    <property type="project" value="TreeGrafter"/>
</dbReference>
<dbReference type="RefSeq" id="WP_084766463.1">
    <property type="nucleotide sequence ID" value="NZ_CAWLVK010000104.1"/>
</dbReference>
<dbReference type="SUPFAM" id="SSF53383">
    <property type="entry name" value="PLP-dependent transferases"/>
    <property type="match status" value="1"/>
</dbReference>
<dbReference type="GO" id="GO:0030170">
    <property type="term" value="F:pyridoxal phosphate binding"/>
    <property type="evidence" value="ECO:0007669"/>
    <property type="project" value="TreeGrafter"/>
</dbReference>
<evidence type="ECO:0000256" key="4">
    <source>
        <dbReference type="PIRSR" id="PIRSR000390-2"/>
    </source>
</evidence>
<protein>
    <submittedName>
        <fullName evidence="6">Pilin glycosylation protein PglC</fullName>
    </submittedName>
</protein>
<dbReference type="PIRSF" id="PIRSF000390">
    <property type="entry name" value="PLP_StrS"/>
    <property type="match status" value="1"/>
</dbReference>
<feature type="modified residue" description="N6-(pyridoxal phosphate)lysine" evidence="4">
    <location>
        <position position="185"/>
    </location>
</feature>
<dbReference type="EMBL" id="CBXE010000104">
    <property type="protein sequence ID" value="CDL84441.1"/>
    <property type="molecule type" value="Genomic_DNA"/>
</dbReference>
<dbReference type="Gene3D" id="3.90.1150.10">
    <property type="entry name" value="Aspartate Aminotransferase, domain 1"/>
    <property type="match status" value="1"/>
</dbReference>
<dbReference type="CDD" id="cd00616">
    <property type="entry name" value="AHBA_syn"/>
    <property type="match status" value="1"/>
</dbReference>
<evidence type="ECO:0000313" key="7">
    <source>
        <dbReference type="Proteomes" id="UP000019197"/>
    </source>
</evidence>
<gene>
    <name evidence="6" type="ORF">XCR1_1920038</name>
</gene>
<proteinExistence type="inferred from homology"/>
<evidence type="ECO:0000256" key="1">
    <source>
        <dbReference type="ARBA" id="ARBA00022898"/>
    </source>
</evidence>
<evidence type="ECO:0000256" key="2">
    <source>
        <dbReference type="ARBA" id="ARBA00037999"/>
    </source>
</evidence>
<dbReference type="Pfam" id="PF01041">
    <property type="entry name" value="DegT_DnrJ_EryC1"/>
    <property type="match status" value="1"/>
</dbReference>
<dbReference type="Gene3D" id="3.40.640.10">
    <property type="entry name" value="Type I PLP-dependent aspartate aminotransferase-like (Major domain)"/>
    <property type="match status" value="1"/>
</dbReference>
<reference evidence="6 7" key="1">
    <citation type="submission" date="2013-11" db="EMBL/GenBank/DDBJ databases">
        <title>Draft genome sequence and annotation of the entomopathogenic bacterium, Xenorhabdus cabanillasi strain JM26.</title>
        <authorList>
            <person name="Gualtieri M."/>
            <person name="Ogier J.C."/>
            <person name="Pages S."/>
            <person name="Givaudan A."/>
            <person name="Gaudriault S."/>
        </authorList>
    </citation>
    <scope>NUCLEOTIDE SEQUENCE [LARGE SCALE GENOMIC DNA]</scope>
    <source>
        <strain evidence="6 7">JM26</strain>
    </source>
</reference>
<keyword evidence="1 4" id="KW-0663">Pyridoxal phosphate</keyword>
<dbReference type="InterPro" id="IPR015422">
    <property type="entry name" value="PyrdxlP-dep_Trfase_small"/>
</dbReference>